<evidence type="ECO:0000313" key="11">
    <source>
        <dbReference type="EMBL" id="AMK54128.1"/>
    </source>
</evidence>
<feature type="binding site" evidence="9">
    <location>
        <begin position="310"/>
        <end position="313"/>
    </location>
    <ligand>
        <name>GTP</name>
        <dbReference type="ChEBI" id="CHEBI:37565"/>
    </ligand>
</feature>
<name>A0A140DU01_9FIRM</name>
<dbReference type="AlphaFoldDB" id="A0A140DU01"/>
<dbReference type="EC" id="3.6.5.4" evidence="9"/>
<evidence type="ECO:0000256" key="4">
    <source>
        <dbReference type="ARBA" id="ARBA00022801"/>
    </source>
</evidence>
<evidence type="ECO:0000256" key="7">
    <source>
        <dbReference type="ARBA" id="ARBA00023170"/>
    </source>
</evidence>
<keyword evidence="12" id="KW-1185">Reference proteome</keyword>
<dbReference type="EMBL" id="CP011391">
    <property type="protein sequence ID" value="AMK54128.1"/>
    <property type="molecule type" value="Genomic_DNA"/>
</dbReference>
<keyword evidence="2 9" id="KW-0963">Cytoplasm</keyword>
<dbReference type="Proteomes" id="UP000069771">
    <property type="component" value="Chromosome"/>
</dbReference>
<dbReference type="Pfam" id="PF02881">
    <property type="entry name" value="SRP54_N"/>
    <property type="match status" value="1"/>
</dbReference>
<comment type="catalytic activity">
    <reaction evidence="8 9">
        <text>GTP + H2O = GDP + phosphate + H(+)</text>
        <dbReference type="Rhea" id="RHEA:19669"/>
        <dbReference type="ChEBI" id="CHEBI:15377"/>
        <dbReference type="ChEBI" id="CHEBI:15378"/>
        <dbReference type="ChEBI" id="CHEBI:37565"/>
        <dbReference type="ChEBI" id="CHEBI:43474"/>
        <dbReference type="ChEBI" id="CHEBI:58189"/>
        <dbReference type="EC" id="3.6.5.4"/>
    </reaction>
</comment>
<evidence type="ECO:0000313" key="12">
    <source>
        <dbReference type="Proteomes" id="UP000069771"/>
    </source>
</evidence>
<keyword evidence="3 9" id="KW-0547">Nucleotide-binding</keyword>
<gene>
    <name evidence="9" type="primary">ftsY</name>
    <name evidence="11" type="ORF">AALO17_09940</name>
</gene>
<comment type="subcellular location">
    <subcellularLocation>
        <location evidence="9">Cell membrane</location>
        <topology evidence="9">Peripheral membrane protein</topology>
        <orientation evidence="9">Cytoplasmic side</orientation>
    </subcellularLocation>
    <subcellularLocation>
        <location evidence="9">Cytoplasm</location>
    </subcellularLocation>
</comment>
<dbReference type="InterPro" id="IPR000897">
    <property type="entry name" value="SRP54_GTPase_dom"/>
</dbReference>
<evidence type="ECO:0000256" key="2">
    <source>
        <dbReference type="ARBA" id="ARBA00022490"/>
    </source>
</evidence>
<keyword evidence="5 9" id="KW-0342">GTP-binding</keyword>
<comment type="similarity">
    <text evidence="9">Belongs to the GTP-binding SRP family. FtsY subfamily.</text>
</comment>
<accession>A0A140DU01</accession>
<protein>
    <recommendedName>
        <fullName evidence="9">Signal recognition particle receptor FtsY</fullName>
        <shortName evidence="9">SRP receptor</shortName>
        <ecNumber evidence="9">3.6.5.4</ecNumber>
    </recommendedName>
</protein>
<comment type="subunit">
    <text evidence="9">Part of the signal recognition particle protein translocation system, which is composed of SRP and FtsY.</text>
</comment>
<dbReference type="InterPro" id="IPR004390">
    <property type="entry name" value="SR_rcpt_FtsY"/>
</dbReference>
<dbReference type="InterPro" id="IPR036225">
    <property type="entry name" value="SRP/SRP_N"/>
</dbReference>
<feature type="domain" description="SRP54-type proteins GTP-binding" evidence="10">
    <location>
        <begin position="331"/>
        <end position="344"/>
    </location>
</feature>
<dbReference type="SMART" id="SM00382">
    <property type="entry name" value="AAA"/>
    <property type="match status" value="1"/>
</dbReference>
<dbReference type="CDD" id="cd17874">
    <property type="entry name" value="FtsY"/>
    <property type="match status" value="1"/>
</dbReference>
<dbReference type="KEGG" id="fro:AALO17_09940"/>
<keyword evidence="11" id="KW-0131">Cell cycle</keyword>
<keyword evidence="1 9" id="KW-1003">Cell membrane</keyword>
<sequence>MWQDTEGGCLFPVHGTGMASGMLLPVTARLSMQSSAWPERRDRMGFFSKLKEKFSRSEDKDKYLSGLTPSRKTFGDRIRALSNNYHGIDDELLEELMVILLESDVGIHAAQKIVDRFEENASRISDYGSMEEYFIQILREFYDESIVLPLNMEQDVPVVILMVGVNGSGKTTTTAKLVKYYKDQGKKVCVAAADTFRAGAVDQIETWAERLGVECIKGRPNQDPSSVLVDACRRAKETGADMLIADTAGRLQNKQNLMNELTKMHRVCEREIEGAPHETWLVLDATTGQNGILQAHQFTEATNVTGIILTKMDGTAKGGVVMAIRDGLELPVRFLGLGEKPEDLRPFDLDLYLYGITKGLEDDTDRSE</sequence>
<dbReference type="PROSITE" id="PS00300">
    <property type="entry name" value="SRP54"/>
    <property type="match status" value="1"/>
</dbReference>
<organism evidence="11 12">
    <name type="scientific">Faecalibaculum rodentium</name>
    <dbReference type="NCBI Taxonomy" id="1702221"/>
    <lineage>
        <taxon>Bacteria</taxon>
        <taxon>Bacillati</taxon>
        <taxon>Bacillota</taxon>
        <taxon>Erysipelotrichia</taxon>
        <taxon>Erysipelotrichales</taxon>
        <taxon>Erysipelotrichaceae</taxon>
        <taxon>Faecalibaculum</taxon>
    </lineage>
</organism>
<evidence type="ECO:0000256" key="3">
    <source>
        <dbReference type="ARBA" id="ARBA00022741"/>
    </source>
</evidence>
<dbReference type="InterPro" id="IPR042101">
    <property type="entry name" value="SRP54_N_sf"/>
</dbReference>
<keyword evidence="11" id="KW-0132">Cell division</keyword>
<dbReference type="SUPFAM" id="SSF52540">
    <property type="entry name" value="P-loop containing nucleoside triphosphate hydrolases"/>
    <property type="match status" value="1"/>
</dbReference>
<keyword evidence="7 9" id="KW-0675">Receptor</keyword>
<evidence type="ECO:0000256" key="5">
    <source>
        <dbReference type="ARBA" id="ARBA00023134"/>
    </source>
</evidence>
<feature type="binding site" evidence="9">
    <location>
        <begin position="164"/>
        <end position="171"/>
    </location>
    <ligand>
        <name>GTP</name>
        <dbReference type="ChEBI" id="CHEBI:37565"/>
    </ligand>
</feature>
<dbReference type="FunFam" id="3.40.50.300:FF:000053">
    <property type="entry name" value="Signal recognition particle receptor FtsY"/>
    <property type="match status" value="1"/>
</dbReference>
<dbReference type="GO" id="GO:0005886">
    <property type="term" value="C:plasma membrane"/>
    <property type="evidence" value="ECO:0007669"/>
    <property type="project" value="UniProtKB-SubCell"/>
</dbReference>
<evidence type="ECO:0000256" key="9">
    <source>
        <dbReference type="HAMAP-Rule" id="MF_00920"/>
    </source>
</evidence>
<dbReference type="SUPFAM" id="SSF47364">
    <property type="entry name" value="Domain of the SRP/SRP receptor G-proteins"/>
    <property type="match status" value="1"/>
</dbReference>
<dbReference type="Gene3D" id="1.20.120.140">
    <property type="entry name" value="Signal recognition particle SRP54, nucleotide-binding domain"/>
    <property type="match status" value="1"/>
</dbReference>
<dbReference type="Gene3D" id="3.40.50.300">
    <property type="entry name" value="P-loop containing nucleotide triphosphate hydrolases"/>
    <property type="match status" value="1"/>
</dbReference>
<dbReference type="SMART" id="SM00962">
    <property type="entry name" value="SRP54"/>
    <property type="match status" value="1"/>
</dbReference>
<proteinExistence type="inferred from homology"/>
<reference evidence="11 12" key="1">
    <citation type="journal article" date="2016" name="Gut Pathog.">
        <title>Whole genome sequencing of "Faecalibaculum rodentium" ALO17, isolated from C57BL/6J laboratory mouse feces.</title>
        <authorList>
            <person name="Lim S."/>
            <person name="Chang D.H."/>
            <person name="Ahn S."/>
            <person name="Kim B.C."/>
        </authorList>
    </citation>
    <scope>NUCLEOTIDE SEQUENCE [LARGE SCALE GENOMIC DNA]</scope>
    <source>
        <strain evidence="11 12">Alo17</strain>
    </source>
</reference>
<dbReference type="GO" id="GO:0005525">
    <property type="term" value="F:GTP binding"/>
    <property type="evidence" value="ECO:0007669"/>
    <property type="project" value="UniProtKB-UniRule"/>
</dbReference>
<dbReference type="HAMAP" id="MF_00920">
    <property type="entry name" value="FtsY"/>
    <property type="match status" value="1"/>
</dbReference>
<feature type="binding site" evidence="9">
    <location>
        <begin position="246"/>
        <end position="250"/>
    </location>
    <ligand>
        <name>GTP</name>
        <dbReference type="ChEBI" id="CHEBI:37565"/>
    </ligand>
</feature>
<dbReference type="NCBIfam" id="TIGR00064">
    <property type="entry name" value="ftsY"/>
    <property type="match status" value="1"/>
</dbReference>
<dbReference type="InterPro" id="IPR013822">
    <property type="entry name" value="Signal_recog_particl_SRP54_hlx"/>
</dbReference>
<evidence type="ECO:0000256" key="6">
    <source>
        <dbReference type="ARBA" id="ARBA00023136"/>
    </source>
</evidence>
<dbReference type="GO" id="GO:0005047">
    <property type="term" value="F:signal recognition particle binding"/>
    <property type="evidence" value="ECO:0007669"/>
    <property type="project" value="TreeGrafter"/>
</dbReference>
<dbReference type="Pfam" id="PF00448">
    <property type="entry name" value="SRP54"/>
    <property type="match status" value="1"/>
</dbReference>
<dbReference type="GO" id="GO:0051301">
    <property type="term" value="P:cell division"/>
    <property type="evidence" value="ECO:0007669"/>
    <property type="project" value="UniProtKB-KW"/>
</dbReference>
<dbReference type="PANTHER" id="PTHR43134">
    <property type="entry name" value="SIGNAL RECOGNITION PARTICLE RECEPTOR SUBUNIT ALPHA"/>
    <property type="match status" value="1"/>
</dbReference>
<evidence type="ECO:0000256" key="1">
    <source>
        <dbReference type="ARBA" id="ARBA00022475"/>
    </source>
</evidence>
<dbReference type="GO" id="GO:0003924">
    <property type="term" value="F:GTPase activity"/>
    <property type="evidence" value="ECO:0007669"/>
    <property type="project" value="UniProtKB-UniRule"/>
</dbReference>
<evidence type="ECO:0000256" key="8">
    <source>
        <dbReference type="ARBA" id="ARBA00048027"/>
    </source>
</evidence>
<dbReference type="PANTHER" id="PTHR43134:SF1">
    <property type="entry name" value="SIGNAL RECOGNITION PARTICLE RECEPTOR SUBUNIT ALPHA"/>
    <property type="match status" value="1"/>
</dbReference>
<evidence type="ECO:0000259" key="10">
    <source>
        <dbReference type="PROSITE" id="PS00300"/>
    </source>
</evidence>
<dbReference type="SMART" id="SM00963">
    <property type="entry name" value="SRP54_N"/>
    <property type="match status" value="1"/>
</dbReference>
<dbReference type="GO" id="GO:0005737">
    <property type="term" value="C:cytoplasm"/>
    <property type="evidence" value="ECO:0007669"/>
    <property type="project" value="UniProtKB-SubCell"/>
</dbReference>
<keyword evidence="6 9" id="KW-0472">Membrane</keyword>
<dbReference type="GO" id="GO:0006614">
    <property type="term" value="P:SRP-dependent cotranslational protein targeting to membrane"/>
    <property type="evidence" value="ECO:0007669"/>
    <property type="project" value="InterPro"/>
</dbReference>
<comment type="function">
    <text evidence="9">Involved in targeting and insertion of nascent membrane proteins into the cytoplasmic membrane. Acts as a receptor for the complex formed by the signal recognition particle (SRP) and the ribosome-nascent chain (RNC).</text>
</comment>
<dbReference type="PATRIC" id="fig|1702221.3.peg.961"/>
<dbReference type="InterPro" id="IPR027417">
    <property type="entry name" value="P-loop_NTPase"/>
</dbReference>
<dbReference type="STRING" id="1702221.AALO17_09940"/>
<dbReference type="InterPro" id="IPR003593">
    <property type="entry name" value="AAA+_ATPase"/>
</dbReference>
<keyword evidence="4 9" id="KW-0378">Hydrolase</keyword>